<dbReference type="Proteomes" id="UP000473681">
    <property type="component" value="Unassembled WGS sequence"/>
</dbReference>
<sequence>MSDKNYELGTEERQGWMDNYFFRPRGIGFTENGTVPLDSAEMSAYNIAKSCYQIYPEVFNLNYISEVTKVEKEEIKKRIRRMYDEHLIMFVMNPATQVYGWGLYYWVVKLKEGTTKEQKAVLSKWFQDKDDICTGYETDGEFDFFNGNHMRVLDNLLSDVIAPWKENEYVDYVHLCPIRRDVRESNVNMWDVKGDGYRKHVWGKDQIKKLFEVQDKIDEIDFAIIDAINSTESIGDMLDYDVLAQLSGLDSETMKKDLIKIVDEKRIILPMIYLNFRALDLSMKMYLIRLFQIIPSARKAEIVDELSEIPELNNVLEFSDSLYDIMVTAYNELTDLDKIRDILDGYGEIEEIKEADTKRQYRRWVCRLDDENGYWEECVFTDDFLQDRTQYKTVRCCNSVEEGK</sequence>
<name>A0A0L9Y8X3_CLOBO</name>
<keyword evidence="1" id="KW-0812">Transmembrane</keyword>
<dbReference type="Proteomes" id="UP000476820">
    <property type="component" value="Unassembled WGS sequence"/>
</dbReference>
<dbReference type="EMBL" id="SWVK01000015">
    <property type="protein sequence ID" value="NFN35751.1"/>
    <property type="molecule type" value="Genomic_DNA"/>
</dbReference>
<evidence type="ECO:0000313" key="5">
    <source>
        <dbReference type="Proteomes" id="UP000476820"/>
    </source>
</evidence>
<accession>A0A0L9Y8X3</accession>
<dbReference type="AlphaFoldDB" id="A0A0L9Y8X3"/>
<evidence type="ECO:0000256" key="1">
    <source>
        <dbReference type="SAM" id="Phobius"/>
    </source>
</evidence>
<comment type="caution">
    <text evidence="2">The sequence shown here is derived from an EMBL/GenBank/DDBJ whole genome shotgun (WGS) entry which is preliminary data.</text>
</comment>
<evidence type="ECO:0000313" key="4">
    <source>
        <dbReference type="Proteomes" id="UP000473681"/>
    </source>
</evidence>
<reference evidence="4 5" key="1">
    <citation type="submission" date="2019-04" db="EMBL/GenBank/DDBJ databases">
        <title>Genome sequencing of Clostridium botulinum Groups I-IV and Clostridium butyricum.</title>
        <authorList>
            <person name="Brunt J."/>
            <person name="Van Vliet A.H.M."/>
            <person name="Stringer S.C."/>
            <person name="Carter A.T."/>
            <person name="Peck M.W."/>
        </authorList>
    </citation>
    <scope>NUCLEOTIDE SEQUENCE [LARGE SCALE GENOMIC DNA]</scope>
    <source>
        <strain evidence="2 5">1605</strain>
        <strain evidence="3 4">CB-K-33E</strain>
    </source>
</reference>
<proteinExistence type="predicted"/>
<dbReference type="RefSeq" id="WP_012450922.1">
    <property type="nucleotide sequence ID" value="NZ_CP010520.1"/>
</dbReference>
<dbReference type="OrthoDB" id="2079187at2"/>
<keyword evidence="1" id="KW-1133">Transmembrane helix</keyword>
<keyword evidence="1" id="KW-0472">Membrane</keyword>
<feature type="transmembrane region" description="Helical" evidence="1">
    <location>
        <begin position="87"/>
        <end position="107"/>
    </location>
</feature>
<dbReference type="EMBL" id="SWOV01000090">
    <property type="protein sequence ID" value="NFF89597.1"/>
    <property type="molecule type" value="Genomic_DNA"/>
</dbReference>
<organism evidence="2 5">
    <name type="scientific">Clostridium botulinum</name>
    <dbReference type="NCBI Taxonomy" id="1491"/>
    <lineage>
        <taxon>Bacteria</taxon>
        <taxon>Bacillati</taxon>
        <taxon>Bacillota</taxon>
        <taxon>Clostridia</taxon>
        <taxon>Eubacteriales</taxon>
        <taxon>Clostridiaceae</taxon>
        <taxon>Clostridium</taxon>
    </lineage>
</organism>
<evidence type="ECO:0000313" key="2">
    <source>
        <dbReference type="EMBL" id="NFF89597.1"/>
    </source>
</evidence>
<evidence type="ECO:0000313" key="3">
    <source>
        <dbReference type="EMBL" id="NFN35751.1"/>
    </source>
</evidence>
<protein>
    <submittedName>
        <fullName evidence="2">AsnC family transcriptional regulator</fullName>
    </submittedName>
</protein>
<gene>
    <name evidence="2" type="ORF">FC774_17375</name>
    <name evidence="3" type="ORF">FDB51_11580</name>
</gene>